<evidence type="ECO:0000313" key="7">
    <source>
        <dbReference type="Proteomes" id="UP000734511"/>
    </source>
</evidence>
<evidence type="ECO:0000313" key="6">
    <source>
        <dbReference type="EMBL" id="NJP42100.1"/>
    </source>
</evidence>
<gene>
    <name evidence="6" type="ORF">HCN08_01505</name>
</gene>
<protein>
    <submittedName>
        <fullName evidence="6">LCP family protein</fullName>
    </submittedName>
</protein>
<dbReference type="InterPro" id="IPR050922">
    <property type="entry name" value="LytR/CpsA/Psr_CW_biosynth"/>
</dbReference>
<dbReference type="PANTHER" id="PTHR33392:SF6">
    <property type="entry name" value="POLYISOPRENYL-TEICHOIC ACID--PEPTIDOGLYCAN TEICHOIC ACID TRANSFERASE TAGU"/>
    <property type="match status" value="1"/>
</dbReference>
<feature type="domain" description="Cell envelope-related transcriptional attenuator" evidence="4">
    <location>
        <begin position="353"/>
        <end position="454"/>
    </location>
</feature>
<dbReference type="Pfam" id="PF13399">
    <property type="entry name" value="LytR_C"/>
    <property type="match status" value="1"/>
</dbReference>
<evidence type="ECO:0000256" key="3">
    <source>
        <dbReference type="SAM" id="Phobius"/>
    </source>
</evidence>
<name>A0ABX0ZEH9_9ACTN</name>
<dbReference type="InterPro" id="IPR027381">
    <property type="entry name" value="LytR/CpsA/Psr_C"/>
</dbReference>
<dbReference type="Gene3D" id="3.40.630.190">
    <property type="entry name" value="LCP protein"/>
    <property type="match status" value="1"/>
</dbReference>
<organism evidence="6 7">
    <name type="scientific">Actinacidiphila epipremni</name>
    <dbReference type="NCBI Taxonomy" id="2053013"/>
    <lineage>
        <taxon>Bacteria</taxon>
        <taxon>Bacillati</taxon>
        <taxon>Actinomycetota</taxon>
        <taxon>Actinomycetes</taxon>
        <taxon>Kitasatosporales</taxon>
        <taxon>Streptomycetaceae</taxon>
        <taxon>Actinacidiphila</taxon>
    </lineage>
</organism>
<dbReference type="Pfam" id="PF03816">
    <property type="entry name" value="LytR_cpsA_psr"/>
    <property type="match status" value="1"/>
</dbReference>
<feature type="compositionally biased region" description="Low complexity" evidence="2">
    <location>
        <begin position="181"/>
        <end position="193"/>
    </location>
</feature>
<feature type="compositionally biased region" description="Low complexity" evidence="2">
    <location>
        <begin position="26"/>
        <end position="36"/>
    </location>
</feature>
<comment type="similarity">
    <text evidence="1">Belongs to the LytR/CpsA/Psr (LCP) family.</text>
</comment>
<sequence length="628" mass="66870">MNDANPRWQYAEGGPDDERDPHRQDPYYQQQPYGYDEYGRPRQQPPQVPQQQAYQDPYQTYGGQQQGWVPQQPQQPYYEQPPQPQPRQPQGYPPGGYPAGYGQGYDTGQQPAYDTGQQPVYDTGQHAVYDTGRQQIYETGQQPVYDTGQHQVYETGQQPVYDTGQQPVYDTGQHAVYETGQMPAQGGAPEPAGDGAGRQGGGGPGGRGGYQTEMFAFVDEESEQSEEVIDWLKFSESRTERREEARRRGRNRKVGVVVVLVLALIGSAGYLWQAGKLPGLHKDKAAQAAAGGPQKRDAIVVHMLPVDGGPSDTAVLVDNSTKGRGTTVLLPNTLSLTGDDGTAVTLDKSVDDGIGPTRDALNTLLGADIKGSWRLDTPYLELLVDALGDIYVDTDATVKGTGKDSGRTLVQQGKKQELTGQAAVAYATYRAAGEPQTKQLARFGQVLQAVLEKMPSDADGATKTVQSLGQILDPSLTDAQLGASLAQLADLAKTGAYDTSMLDVQKDGTLSAQSTDTVKNLLGGTVKQSEGTTQARVLISDASGGKDSAQLAQAAIVNGGTYTYVAGPKASATKGTSQVLYADPARLEAAKDVAATLGLPPTAVAKGTVPANADIAVTLGKDYKPQSD</sequence>
<keyword evidence="3" id="KW-0472">Membrane</keyword>
<feature type="transmembrane region" description="Helical" evidence="3">
    <location>
        <begin position="254"/>
        <end position="272"/>
    </location>
</feature>
<proteinExistence type="inferred from homology"/>
<feature type="compositionally biased region" description="Polar residues" evidence="2">
    <location>
        <begin position="106"/>
        <end position="120"/>
    </location>
</feature>
<comment type="caution">
    <text evidence="6">The sequence shown here is derived from an EMBL/GenBank/DDBJ whole genome shotgun (WGS) entry which is preliminary data.</text>
</comment>
<keyword evidence="3" id="KW-0812">Transmembrane</keyword>
<feature type="domain" description="LytR/CpsA/Psr regulator C-terminal" evidence="5">
    <location>
        <begin position="534"/>
        <end position="623"/>
    </location>
</feature>
<dbReference type="EMBL" id="JAATEJ010000001">
    <property type="protein sequence ID" value="NJP42100.1"/>
    <property type="molecule type" value="Genomic_DNA"/>
</dbReference>
<feature type="compositionally biased region" description="Low complexity" evidence="2">
    <location>
        <begin position="49"/>
        <end position="78"/>
    </location>
</feature>
<evidence type="ECO:0000259" key="5">
    <source>
        <dbReference type="Pfam" id="PF13399"/>
    </source>
</evidence>
<evidence type="ECO:0000256" key="1">
    <source>
        <dbReference type="ARBA" id="ARBA00006068"/>
    </source>
</evidence>
<dbReference type="InterPro" id="IPR004474">
    <property type="entry name" value="LytR_CpsA_psr"/>
</dbReference>
<feature type="compositionally biased region" description="Gly residues" evidence="2">
    <location>
        <begin position="194"/>
        <end position="209"/>
    </location>
</feature>
<keyword evidence="7" id="KW-1185">Reference proteome</keyword>
<accession>A0ABX0ZEH9</accession>
<dbReference type="Proteomes" id="UP000734511">
    <property type="component" value="Unassembled WGS sequence"/>
</dbReference>
<dbReference type="PANTHER" id="PTHR33392">
    <property type="entry name" value="POLYISOPRENYL-TEICHOIC ACID--PEPTIDOGLYCAN TEICHOIC ACID TRANSFERASE TAGU"/>
    <property type="match status" value="1"/>
</dbReference>
<feature type="compositionally biased region" description="Pro residues" evidence="2">
    <location>
        <begin position="79"/>
        <end position="96"/>
    </location>
</feature>
<feature type="region of interest" description="Disordered" evidence="2">
    <location>
        <begin position="1"/>
        <end position="122"/>
    </location>
</feature>
<keyword evidence="3" id="KW-1133">Transmembrane helix</keyword>
<evidence type="ECO:0000256" key="2">
    <source>
        <dbReference type="SAM" id="MobiDB-lite"/>
    </source>
</evidence>
<reference evidence="6 7" key="1">
    <citation type="submission" date="2020-03" db="EMBL/GenBank/DDBJ databases">
        <title>WGS of actinomycetes isolated from Thailand.</title>
        <authorList>
            <person name="Thawai C."/>
        </authorList>
    </citation>
    <scope>NUCLEOTIDE SEQUENCE [LARGE SCALE GENOMIC DNA]</scope>
    <source>
        <strain evidence="6 7">PRB2-1</strain>
    </source>
</reference>
<evidence type="ECO:0000259" key="4">
    <source>
        <dbReference type="Pfam" id="PF03816"/>
    </source>
</evidence>
<dbReference type="RefSeq" id="WP_167980953.1">
    <property type="nucleotide sequence ID" value="NZ_JAATEJ010000001.1"/>
</dbReference>
<feature type="region of interest" description="Disordered" evidence="2">
    <location>
        <begin position="181"/>
        <end position="211"/>
    </location>
</feature>